<evidence type="ECO:0008006" key="4">
    <source>
        <dbReference type="Google" id="ProtNLM"/>
    </source>
</evidence>
<evidence type="ECO:0000313" key="2">
    <source>
        <dbReference type="EMBL" id="RSZ58530.1"/>
    </source>
</evidence>
<sequence length="120" mass="13124">MKRLLIAALATVCWSAGSASAAAPEATRTEVARLLDAVEKSQCQFNRNGSWHDARQARAHLQKKFDYLEKKKLVTTTESFIERGASSSSMSGDPYQIRCPGTPAVASAAWLKGELARLRK</sequence>
<dbReference type="Pfam" id="PF17263">
    <property type="entry name" value="DUF5329"/>
    <property type="match status" value="1"/>
</dbReference>
<evidence type="ECO:0000256" key="1">
    <source>
        <dbReference type="SAM" id="SignalP"/>
    </source>
</evidence>
<organism evidence="2 3">
    <name type="scientific">Massilia atriviolacea</name>
    <dbReference type="NCBI Taxonomy" id="2495579"/>
    <lineage>
        <taxon>Bacteria</taxon>
        <taxon>Pseudomonadati</taxon>
        <taxon>Pseudomonadota</taxon>
        <taxon>Betaproteobacteria</taxon>
        <taxon>Burkholderiales</taxon>
        <taxon>Oxalobacteraceae</taxon>
        <taxon>Telluria group</taxon>
        <taxon>Massilia</taxon>
    </lineage>
</organism>
<dbReference type="AlphaFoldDB" id="A0A430HLZ7"/>
<comment type="caution">
    <text evidence="2">The sequence shown here is derived from an EMBL/GenBank/DDBJ whole genome shotgun (WGS) entry which is preliminary data.</text>
</comment>
<dbReference type="InterPro" id="IPR035242">
    <property type="entry name" value="DUF5329"/>
</dbReference>
<proteinExistence type="predicted"/>
<reference evidence="2 3" key="1">
    <citation type="submission" date="2018-12" db="EMBL/GenBank/DDBJ databases">
        <authorList>
            <person name="Yang E."/>
        </authorList>
    </citation>
    <scope>NUCLEOTIDE SEQUENCE [LARGE SCALE GENOMIC DNA]</scope>
    <source>
        <strain evidence="2 3">SOD</strain>
    </source>
</reference>
<evidence type="ECO:0000313" key="3">
    <source>
        <dbReference type="Proteomes" id="UP000278085"/>
    </source>
</evidence>
<keyword evidence="1" id="KW-0732">Signal</keyword>
<gene>
    <name evidence="2" type="ORF">EJB06_12880</name>
</gene>
<feature type="signal peptide" evidence="1">
    <location>
        <begin position="1"/>
        <end position="21"/>
    </location>
</feature>
<dbReference type="EMBL" id="RXLQ01000006">
    <property type="protein sequence ID" value="RSZ58530.1"/>
    <property type="molecule type" value="Genomic_DNA"/>
</dbReference>
<accession>A0A430HLZ7</accession>
<dbReference type="RefSeq" id="WP_126074428.1">
    <property type="nucleotide sequence ID" value="NZ_CP051166.1"/>
</dbReference>
<protein>
    <recommendedName>
        <fullName evidence="4">DUF5329 domain-containing protein</fullName>
    </recommendedName>
</protein>
<dbReference type="Proteomes" id="UP000278085">
    <property type="component" value="Unassembled WGS sequence"/>
</dbReference>
<name>A0A430HLZ7_9BURK</name>
<feature type="chain" id="PRO_5019326443" description="DUF5329 domain-containing protein" evidence="1">
    <location>
        <begin position="22"/>
        <end position="120"/>
    </location>
</feature>
<dbReference type="OrthoDB" id="344871at2"/>
<keyword evidence="3" id="KW-1185">Reference proteome</keyword>